<gene>
    <name evidence="1" type="ORF">A3A35_00770</name>
</gene>
<comment type="caution">
    <text evidence="1">The sequence shown here is derived from an EMBL/GenBank/DDBJ whole genome shotgun (WGS) entry which is preliminary data.</text>
</comment>
<accession>A0A1F6EDC9</accession>
<dbReference type="AlphaFoldDB" id="A0A1F6EDC9"/>
<dbReference type="SUPFAM" id="SSF47789">
    <property type="entry name" value="C-terminal domain of RNA polymerase alpha subunit"/>
    <property type="match status" value="1"/>
</dbReference>
<dbReference type="Proteomes" id="UP000179115">
    <property type="component" value="Unassembled WGS sequence"/>
</dbReference>
<name>A0A1F6EDC9_9BACT</name>
<evidence type="ECO:0000313" key="2">
    <source>
        <dbReference type="Proteomes" id="UP000179115"/>
    </source>
</evidence>
<evidence type="ECO:0000313" key="1">
    <source>
        <dbReference type="EMBL" id="OGG71683.1"/>
    </source>
</evidence>
<sequence length="145" mass="16553">MANENFTLSVSLAHELEKAFKRNNWTVEEVEKLVGGTVLGEMLHIVNNSTVKAQLGLGYPVKIEEVFTWYLCCKELKYPERLLNRLISALKVDKRVLLVDLVSMGEGEVLRVDNIGRHCLQLVKDVFAKHYLEFSSSYPTPYPEP</sequence>
<proteinExistence type="predicted"/>
<dbReference type="EMBL" id="MFLV01000011">
    <property type="protein sequence ID" value="OGG71683.1"/>
    <property type="molecule type" value="Genomic_DNA"/>
</dbReference>
<reference evidence="1 2" key="1">
    <citation type="journal article" date="2016" name="Nat. Commun.">
        <title>Thousands of microbial genomes shed light on interconnected biogeochemical processes in an aquifer system.</title>
        <authorList>
            <person name="Anantharaman K."/>
            <person name="Brown C.T."/>
            <person name="Hug L.A."/>
            <person name="Sharon I."/>
            <person name="Castelle C.J."/>
            <person name="Probst A.J."/>
            <person name="Thomas B.C."/>
            <person name="Singh A."/>
            <person name="Wilkins M.J."/>
            <person name="Karaoz U."/>
            <person name="Brodie E.L."/>
            <person name="Williams K.H."/>
            <person name="Hubbard S.S."/>
            <person name="Banfield J.F."/>
        </authorList>
    </citation>
    <scope>NUCLEOTIDE SEQUENCE [LARGE SCALE GENOMIC DNA]</scope>
</reference>
<organism evidence="1 2">
    <name type="scientific">Candidatus Kaiserbacteria bacterium RIFCSPLOWO2_01_FULL_51_21</name>
    <dbReference type="NCBI Taxonomy" id="1798508"/>
    <lineage>
        <taxon>Bacteria</taxon>
        <taxon>Candidatus Kaiseribacteriota</taxon>
    </lineage>
</organism>
<protein>
    <submittedName>
        <fullName evidence="1">Uncharacterized protein</fullName>
    </submittedName>
</protein>